<dbReference type="SUPFAM" id="SSF74650">
    <property type="entry name" value="Galactose mutarotase-like"/>
    <property type="match status" value="1"/>
</dbReference>
<dbReference type="GO" id="GO:0016757">
    <property type="term" value="F:glycosyltransferase activity"/>
    <property type="evidence" value="ECO:0007669"/>
    <property type="project" value="UniProtKB-KW"/>
</dbReference>
<feature type="domain" description="Glycosyl hydrolase 94 supersandwich" evidence="3">
    <location>
        <begin position="103"/>
        <end position="311"/>
    </location>
</feature>
<evidence type="ECO:0000256" key="1">
    <source>
        <dbReference type="ARBA" id="ARBA00022676"/>
    </source>
</evidence>
<feature type="domain" description="Glycosyl hydrolase 94 catalytic" evidence="4">
    <location>
        <begin position="326"/>
        <end position="576"/>
    </location>
</feature>
<protein>
    <submittedName>
        <fullName evidence="5">Similar to Cellobiose phosphorylase</fullName>
    </submittedName>
</protein>
<evidence type="ECO:0000259" key="4">
    <source>
        <dbReference type="Pfam" id="PF17167"/>
    </source>
</evidence>
<dbReference type="SUPFAM" id="SSF48208">
    <property type="entry name" value="Six-hairpin glycosidases"/>
    <property type="match status" value="1"/>
</dbReference>
<evidence type="ECO:0000313" key="6">
    <source>
        <dbReference type="Proteomes" id="UP000012063"/>
    </source>
</evidence>
<keyword evidence="6" id="KW-1185">Reference proteome</keyword>
<evidence type="ECO:0000259" key="3">
    <source>
        <dbReference type="Pfam" id="PF06165"/>
    </source>
</evidence>
<evidence type="ECO:0000313" key="5">
    <source>
        <dbReference type="EMBL" id="CCU78328.1"/>
    </source>
</evidence>
<dbReference type="InParanoid" id="M5DZ62"/>
<feature type="domain" description="Glycosyl hydrolase 94 catalytic" evidence="4">
    <location>
        <begin position="624"/>
        <end position="816"/>
    </location>
</feature>
<evidence type="ECO:0000256" key="2">
    <source>
        <dbReference type="ARBA" id="ARBA00022679"/>
    </source>
</evidence>
<dbReference type="eggNOG" id="COG3459">
    <property type="taxonomic scope" value="Bacteria"/>
</dbReference>
<accession>M5DZ62</accession>
<dbReference type="Proteomes" id="UP000012063">
    <property type="component" value="Unassembled WGS sequence"/>
</dbReference>
<dbReference type="CDD" id="cd11749">
    <property type="entry name" value="GH94N_LBP_like"/>
    <property type="match status" value="1"/>
</dbReference>
<dbReference type="InterPro" id="IPR010383">
    <property type="entry name" value="Glyco_hydrolase_94_b-supersand"/>
</dbReference>
<dbReference type="Pfam" id="PF06165">
    <property type="entry name" value="GH94_b-supersand"/>
    <property type="match status" value="1"/>
</dbReference>
<dbReference type="PANTHER" id="PTHR37469">
    <property type="entry name" value="CELLOBIONIC ACID PHOSPHORYLASE-RELATED"/>
    <property type="match status" value="1"/>
</dbReference>
<sequence>MAEEEMNWKFTGKNGEFRLENADNNNRLYFPLTNEAGMMSAISPLLNGDIKTGQNTFAMEPVSIDNLHNNRSARNFWLLIDDQTLWSAAGNSAKQISQKYSEAEAESTKVEAGFLWHKIIRINQEYNLKSEITNFVPANNDKVELMQVKITNKGEQARKITPTAAIPIYGRSADNLRDHRHVTSLLHRTKTIENGVTVSPTLSFDERGHKKNKAAYAVVGADQSGKKPIGFYPVLEDFIGRGGFLDWPEAAAKKMDNYLEAGAEIDGYESIGALRFEDINLEPGEEKTYVLAVVIEEENDDLIADAAKKYCSREKFENYLQENKDFWKKKLDKLQFDSADNKFDQWMRWVNLQPILRRIYGCSFLPHHDYGRGGRGWRDLWQDCLALLIMEPEGVRETLLNNFAGVRIDGTNATIIGSKPGEFIADRNNISRVWMDHGAWPFLTTKLYLDQSGDLDFLLEKQSYFKDSHTAFGNQIDDNWNREDGNKLLDQENNIYQGSILEHLLVQHLTLFFNVGDNNNFRLEGADWNDGLDMAEENGESVTFTALYASNLLEMAEILEGLKSKNKVETIEIAQELKILLDSLTESVNYDSVAAKHELLNKYFDSYQTKVSGTKIKVEADSLIKDLKRKADWIIKHLRKNEWLENEEGYKWFNGYYDNDGQKLEGDHPLGVRMTLTGQVFPIMGNVASDSQVEEIIKTADNYLKDDQVGGYRLNTNFNEVLMNMGRAYGFAYGHKENGAMFSHMAVMYSNALYKRGYAEAGNEVISSIYKQSINYQESKIYPGIPEYINNRGEGLYHYLTGSASWLLLTMVTQVYGVRGDLGDLVLDPKLMAEDFDQNSEAKITTVFADRDLEISYHNPEALNYKDYEIKEILLDDQEIDFVKKDNSVMIKRNILTDKTDVEKIKLDIKLK</sequence>
<dbReference type="GO" id="GO:0030246">
    <property type="term" value="F:carbohydrate binding"/>
    <property type="evidence" value="ECO:0007669"/>
    <property type="project" value="InterPro"/>
</dbReference>
<dbReference type="InterPro" id="IPR012341">
    <property type="entry name" value="6hp_glycosidase-like_sf"/>
</dbReference>
<dbReference type="PANTHER" id="PTHR37469:SF2">
    <property type="entry name" value="CELLOBIONIC ACID PHOSPHORYLASE"/>
    <property type="match status" value="1"/>
</dbReference>
<dbReference type="Gene3D" id="2.70.98.40">
    <property type="entry name" value="Glycoside hydrolase, family 65, N-terminal domain"/>
    <property type="match status" value="1"/>
</dbReference>
<gene>
    <name evidence="5" type="ORF">HSACCH_00558</name>
</gene>
<dbReference type="InterPro" id="IPR008928">
    <property type="entry name" value="6-hairpin_glycosidase_sf"/>
</dbReference>
<dbReference type="EMBL" id="CAUI01000005">
    <property type="protein sequence ID" value="CCU78328.1"/>
    <property type="molecule type" value="Genomic_DNA"/>
</dbReference>
<dbReference type="Gene3D" id="1.50.10.10">
    <property type="match status" value="1"/>
</dbReference>
<reference evidence="6" key="1">
    <citation type="journal article" date="2013" name="Genome Announc.">
        <title>Genome Sequence of Halanaerobium saccharolyticum subsp. saccharolyticum Strain DSM 6643T, a Halophilic Hydrogen-Producing Bacterium.</title>
        <authorList>
            <person name="Kivisto A."/>
            <person name="Larjo A."/>
            <person name="Ciranna A."/>
            <person name="Santala V."/>
            <person name="Roos C."/>
            <person name="Karp M."/>
        </authorList>
    </citation>
    <scope>NUCLEOTIDE SEQUENCE [LARGE SCALE GENOMIC DNA]</scope>
    <source>
        <strain evidence="6">DSM 6643</strain>
    </source>
</reference>
<proteinExistence type="predicted"/>
<dbReference type="InterPro" id="IPR011013">
    <property type="entry name" value="Gal_mutarotase_sf_dom"/>
</dbReference>
<dbReference type="InterPro" id="IPR033432">
    <property type="entry name" value="GH94_catalytic"/>
</dbReference>
<keyword evidence="1" id="KW-0328">Glycosyltransferase</keyword>
<dbReference type="STRING" id="1293054.HSACCH_00558"/>
<dbReference type="InterPro" id="IPR037018">
    <property type="entry name" value="GH65_N"/>
</dbReference>
<dbReference type="InterPro" id="IPR052047">
    <property type="entry name" value="GH94_Enzymes"/>
</dbReference>
<dbReference type="AlphaFoldDB" id="M5DZ62"/>
<comment type="caution">
    <text evidence="5">The sequence shown here is derived from an EMBL/GenBank/DDBJ whole genome shotgun (WGS) entry which is preliminary data.</text>
</comment>
<dbReference type="GO" id="GO:0005975">
    <property type="term" value="P:carbohydrate metabolic process"/>
    <property type="evidence" value="ECO:0007669"/>
    <property type="project" value="InterPro"/>
</dbReference>
<name>M5DZ62_9FIRM</name>
<dbReference type="Pfam" id="PF17167">
    <property type="entry name" value="Glyco_hydro_94"/>
    <property type="match status" value="2"/>
</dbReference>
<keyword evidence="2" id="KW-0808">Transferase</keyword>
<organism evidence="5 6">
    <name type="scientific">Halanaerobium saccharolyticum subsp. saccharolyticum DSM 6643</name>
    <dbReference type="NCBI Taxonomy" id="1293054"/>
    <lineage>
        <taxon>Bacteria</taxon>
        <taxon>Bacillati</taxon>
        <taxon>Bacillota</taxon>
        <taxon>Clostridia</taxon>
        <taxon>Halanaerobiales</taxon>
        <taxon>Halanaerobiaceae</taxon>
        <taxon>Halanaerobium</taxon>
    </lineage>
</organism>